<evidence type="ECO:0000313" key="2">
    <source>
        <dbReference type="EMBL" id="GEL01240.1"/>
    </source>
</evidence>
<evidence type="ECO:0000313" key="3">
    <source>
        <dbReference type="Proteomes" id="UP000321405"/>
    </source>
</evidence>
<protein>
    <submittedName>
        <fullName evidence="2">Uncharacterized protein</fullName>
    </submittedName>
</protein>
<dbReference type="Proteomes" id="UP000321405">
    <property type="component" value="Unassembled WGS sequence"/>
</dbReference>
<accession>A0A511BLL7</accession>
<name>A0A511BLL7_9PROT</name>
<keyword evidence="3" id="KW-1185">Reference proteome</keyword>
<feature type="region of interest" description="Disordered" evidence="1">
    <location>
        <begin position="23"/>
        <end position="42"/>
    </location>
</feature>
<reference evidence="2 3" key="1">
    <citation type="submission" date="2019-07" db="EMBL/GenBank/DDBJ databases">
        <title>Whole genome shotgun sequence of Swaminathania salitolerans NBRC 104436.</title>
        <authorList>
            <person name="Hosoyama A."/>
            <person name="Uohara A."/>
            <person name="Ohji S."/>
            <person name="Ichikawa N."/>
        </authorList>
    </citation>
    <scope>NUCLEOTIDE SEQUENCE [LARGE SCALE GENOMIC DNA]</scope>
    <source>
        <strain evidence="2 3">NBRC 104436</strain>
    </source>
</reference>
<dbReference type="AlphaFoldDB" id="A0A511BLL7"/>
<gene>
    <name evidence="2" type="ORF">SSA02_04030</name>
</gene>
<comment type="caution">
    <text evidence="2">The sequence shown here is derived from an EMBL/GenBank/DDBJ whole genome shotgun (WGS) entry which is preliminary data.</text>
</comment>
<evidence type="ECO:0000256" key="1">
    <source>
        <dbReference type="SAM" id="MobiDB-lite"/>
    </source>
</evidence>
<organism evidence="2 3">
    <name type="scientific">Swaminathania salitolerans</name>
    <dbReference type="NCBI Taxonomy" id="182838"/>
    <lineage>
        <taxon>Bacteria</taxon>
        <taxon>Pseudomonadati</taxon>
        <taxon>Pseudomonadota</taxon>
        <taxon>Alphaproteobacteria</taxon>
        <taxon>Acetobacterales</taxon>
        <taxon>Acetobacteraceae</taxon>
        <taxon>Swaminathania</taxon>
    </lineage>
</organism>
<dbReference type="EMBL" id="BJVC01000001">
    <property type="protein sequence ID" value="GEL01240.1"/>
    <property type="molecule type" value="Genomic_DNA"/>
</dbReference>
<proteinExistence type="predicted"/>
<sequence length="80" mass="8720">MEYALFKPMSHPMQELPECTMRMHAPDAGSGRTRPMQDIGRGRPGDVASLAFVCHPSYPRLLAPGYCGPGYFGPGYFGKG</sequence>